<dbReference type="AlphaFoldDB" id="A0A1A9EVB4"/>
<dbReference type="InterPro" id="IPR036765">
    <property type="entry name" value="ZipA_FtsZ-bd_C_sf"/>
</dbReference>
<keyword evidence="1 8" id="KW-1003">Cell membrane</keyword>
<name>A0A1A9EVB4_9GAMM</name>
<comment type="function">
    <text evidence="8 9">Essential cell division protein that stabilizes the FtsZ protofilaments by cross-linking them and that serves as a cytoplasmic membrane anchor for the Z ring. Also required for the recruitment to the septal ring of downstream cell division proteins.</text>
</comment>
<feature type="compositionally biased region" description="Low complexity" evidence="10">
    <location>
        <begin position="125"/>
        <end position="142"/>
    </location>
</feature>
<evidence type="ECO:0000313" key="13">
    <source>
        <dbReference type="Proteomes" id="UP000078070"/>
    </source>
</evidence>
<dbReference type="HAMAP" id="MF_00509">
    <property type="entry name" value="ZipA"/>
    <property type="match status" value="1"/>
</dbReference>
<sequence>MEISLREWLVVGGVIVIALIIFDGWRRVRGGRNSLRMDIDRKLRDLPEEPVEPSSNPELPYGGARPISGQVPEFVPKRKPGAAYAAKMAATAKAADESATEPAERIEPTFGFSAESRQQGQPRVAEPARASAPESSALEPQARGASDFRAPLRAGTEADGQAGTESRVEQRIEPDSDAQSAVQPPAARPSVEHASANQVAVNQAAVPPAAAPRAESHVSFDADPLFDEPTEEDYPAPRRASFAALEPEADDSHAASADAKLPEAADAKSAAGSGRNYPQSAVQKPAEEVPQHVSRGFSPEMGETDPLFDDLPVAPALDLEKPIPLLMERNRQPKRASASAESAAGSSSSKAPAAPQQDLLFGNAPEQPEPAGSRGRAAEPAAPQARTGDSSAAAPNPDSVLVITVVSSVPEGLPGALLYKIISACDLHFGDMDIFHRHEDGSDTGPVQFSMANAVNPGTFDLATIDEMTTQAVTFFMSMREPRDVMNAFECMLATAETLARHLDGDLLDENRSVLRPQTKEHYRQRIRDFEMHNRSRRGGSRV</sequence>
<evidence type="ECO:0000256" key="5">
    <source>
        <dbReference type="ARBA" id="ARBA00022989"/>
    </source>
</evidence>
<dbReference type="GO" id="GO:0043093">
    <property type="term" value="P:FtsZ-dependent cytokinesis"/>
    <property type="evidence" value="ECO:0007669"/>
    <property type="project" value="UniProtKB-UniRule"/>
</dbReference>
<dbReference type="Pfam" id="PF04354">
    <property type="entry name" value="ZipA_C"/>
    <property type="match status" value="1"/>
</dbReference>
<dbReference type="PANTHER" id="PTHR38685">
    <property type="entry name" value="CELL DIVISION PROTEIN ZIPA"/>
    <property type="match status" value="1"/>
</dbReference>
<keyword evidence="4 8" id="KW-0812">Transmembrane</keyword>
<feature type="region of interest" description="Disordered" evidence="10">
    <location>
        <begin position="110"/>
        <end position="315"/>
    </location>
</feature>
<dbReference type="GO" id="GO:0005886">
    <property type="term" value="C:plasma membrane"/>
    <property type="evidence" value="ECO:0007669"/>
    <property type="project" value="UniProtKB-SubCell"/>
</dbReference>
<evidence type="ECO:0000256" key="9">
    <source>
        <dbReference type="RuleBase" id="RU003612"/>
    </source>
</evidence>
<evidence type="ECO:0000256" key="2">
    <source>
        <dbReference type="ARBA" id="ARBA00022519"/>
    </source>
</evidence>
<evidence type="ECO:0000313" key="12">
    <source>
        <dbReference type="EMBL" id="ANG61777.1"/>
    </source>
</evidence>
<feature type="compositionally biased region" description="Acidic residues" evidence="10">
    <location>
        <begin position="224"/>
        <end position="234"/>
    </location>
</feature>
<evidence type="ECO:0000256" key="3">
    <source>
        <dbReference type="ARBA" id="ARBA00022618"/>
    </source>
</evidence>
<comment type="subcellular location">
    <subcellularLocation>
        <location evidence="8">Cell inner membrane</location>
        <topology evidence="8">Single-pass type I membrane protein</topology>
    </subcellularLocation>
    <text evidence="8">Localizes to the Z ring in an FtsZ-dependent manner.</text>
</comment>
<dbReference type="GO" id="GO:0000917">
    <property type="term" value="P:division septum assembly"/>
    <property type="evidence" value="ECO:0007669"/>
    <property type="project" value="TreeGrafter"/>
</dbReference>
<keyword evidence="3 8" id="KW-0132">Cell division</keyword>
<evidence type="ECO:0000256" key="1">
    <source>
        <dbReference type="ARBA" id="ARBA00022475"/>
    </source>
</evidence>
<evidence type="ECO:0000256" key="10">
    <source>
        <dbReference type="SAM" id="MobiDB-lite"/>
    </source>
</evidence>
<dbReference type="STRING" id="1821621.A8C75_04315"/>
<proteinExistence type="inferred from homology"/>
<keyword evidence="6 8" id="KW-0472">Membrane</keyword>
<dbReference type="EMBL" id="CP015839">
    <property type="protein sequence ID" value="ANG61777.1"/>
    <property type="molecule type" value="Genomic_DNA"/>
</dbReference>
<accession>A0A1A9EVB4</accession>
<protein>
    <recommendedName>
        <fullName evidence="8 9">Cell division protein ZipA</fullName>
    </recommendedName>
</protein>
<feature type="compositionally biased region" description="Low complexity" evidence="10">
    <location>
        <begin position="336"/>
        <end position="354"/>
    </location>
</feature>
<keyword evidence="5 8" id="KW-1133">Transmembrane helix</keyword>
<dbReference type="SMART" id="SM00771">
    <property type="entry name" value="ZipA_C"/>
    <property type="match status" value="1"/>
</dbReference>
<gene>
    <name evidence="8" type="primary">zipA</name>
    <name evidence="12" type="ORF">A8C75_04315</name>
</gene>
<evidence type="ECO:0000256" key="6">
    <source>
        <dbReference type="ARBA" id="ARBA00023136"/>
    </source>
</evidence>
<dbReference type="InterPro" id="IPR007449">
    <property type="entry name" value="ZipA_FtsZ-bd_C"/>
</dbReference>
<keyword evidence="2 8" id="KW-0997">Cell inner membrane</keyword>
<keyword evidence="7 8" id="KW-0131">Cell cycle</keyword>
<evidence type="ECO:0000256" key="8">
    <source>
        <dbReference type="HAMAP-Rule" id="MF_00509"/>
    </source>
</evidence>
<feature type="transmembrane region" description="Helical" evidence="8">
    <location>
        <begin position="6"/>
        <end position="25"/>
    </location>
</feature>
<comment type="subunit">
    <text evidence="8">Interacts with FtsZ via their C-terminal domains.</text>
</comment>
<evidence type="ECO:0000259" key="11">
    <source>
        <dbReference type="SMART" id="SM00771"/>
    </source>
</evidence>
<dbReference type="NCBIfam" id="TIGR02205">
    <property type="entry name" value="septum_zipA"/>
    <property type="match status" value="1"/>
</dbReference>
<dbReference type="RefSeq" id="WP_067378621.1">
    <property type="nucleotide sequence ID" value="NZ_CP015839.1"/>
</dbReference>
<keyword evidence="13" id="KW-1185">Reference proteome</keyword>
<dbReference type="PANTHER" id="PTHR38685:SF1">
    <property type="entry name" value="CELL DIVISION PROTEIN ZIPA"/>
    <property type="match status" value="1"/>
</dbReference>
<dbReference type="Gene3D" id="3.30.1400.10">
    <property type="entry name" value="ZipA, C-terminal FtsZ-binding domain"/>
    <property type="match status" value="1"/>
</dbReference>
<dbReference type="SUPFAM" id="SSF64383">
    <property type="entry name" value="Cell-division protein ZipA, C-terminal domain"/>
    <property type="match status" value="1"/>
</dbReference>
<feature type="region of interest" description="Disordered" evidence="10">
    <location>
        <begin position="331"/>
        <end position="396"/>
    </location>
</feature>
<evidence type="ECO:0000256" key="4">
    <source>
        <dbReference type="ARBA" id="ARBA00022692"/>
    </source>
</evidence>
<evidence type="ECO:0000256" key="7">
    <source>
        <dbReference type="ARBA" id="ARBA00023306"/>
    </source>
</evidence>
<comment type="similarity">
    <text evidence="8 9">Belongs to the ZipA family.</text>
</comment>
<feature type="domain" description="ZipA C-terminal FtsZ-binding" evidence="11">
    <location>
        <begin position="397"/>
        <end position="527"/>
    </location>
</feature>
<dbReference type="KEGG" id="mars:A8C75_04315"/>
<dbReference type="Proteomes" id="UP000078070">
    <property type="component" value="Chromosome"/>
</dbReference>
<reference evidence="13" key="1">
    <citation type="submission" date="2016-05" db="EMBL/GenBank/DDBJ databases">
        <authorList>
            <person name="Baek K."/>
            <person name="Yang S.-J."/>
        </authorList>
    </citation>
    <scope>NUCLEOTIDE SEQUENCE [LARGE SCALE GENOMIC DNA]</scope>
    <source>
        <strain evidence="13">ST58-10</strain>
    </source>
</reference>
<feature type="compositionally biased region" description="Low complexity" evidence="10">
    <location>
        <begin position="196"/>
        <end position="212"/>
    </location>
</feature>
<reference evidence="12 13" key="2">
    <citation type="journal article" date="2018" name="Int. J. Syst. Evol. Microbiol.">
        <title>Marinobacterium aestuarii sp. nov., a benzene-degrading marine bacterium isolated from estuary sediment.</title>
        <authorList>
            <person name="Bae S.S."/>
            <person name="Jung J."/>
            <person name="Chung D."/>
            <person name="Baek K."/>
        </authorList>
    </citation>
    <scope>NUCLEOTIDE SEQUENCE [LARGE SCALE GENOMIC DNA]</scope>
    <source>
        <strain evidence="12 13">ST58-10</strain>
    </source>
</reference>
<dbReference type="GO" id="GO:0032153">
    <property type="term" value="C:cell division site"/>
    <property type="evidence" value="ECO:0007669"/>
    <property type="project" value="UniProtKB-UniRule"/>
</dbReference>
<organism evidence="12 13">
    <name type="scientific">Marinobacterium aestuarii</name>
    <dbReference type="NCBI Taxonomy" id="1821621"/>
    <lineage>
        <taxon>Bacteria</taxon>
        <taxon>Pseudomonadati</taxon>
        <taxon>Pseudomonadota</taxon>
        <taxon>Gammaproteobacteria</taxon>
        <taxon>Oceanospirillales</taxon>
        <taxon>Oceanospirillaceae</taxon>
        <taxon>Marinobacterium</taxon>
    </lineage>
</organism>
<dbReference type="InterPro" id="IPR011919">
    <property type="entry name" value="Cell_div_ZipA"/>
</dbReference>